<evidence type="ECO:0000256" key="1">
    <source>
        <dbReference type="SAM" id="SignalP"/>
    </source>
</evidence>
<dbReference type="InterPro" id="IPR022385">
    <property type="entry name" value="Rhs_assc_core"/>
</dbReference>
<name>A0ABV7XT15_9FLAO</name>
<dbReference type="RefSeq" id="WP_378169761.1">
    <property type="nucleotide sequence ID" value="NZ_JBHRYO010000002.1"/>
</dbReference>
<evidence type="ECO:0000259" key="2">
    <source>
        <dbReference type="Pfam" id="PF20041"/>
    </source>
</evidence>
<evidence type="ECO:0000313" key="4">
    <source>
        <dbReference type="Proteomes" id="UP001595735"/>
    </source>
</evidence>
<evidence type="ECO:0000313" key="3">
    <source>
        <dbReference type="EMBL" id="MFC3755481.1"/>
    </source>
</evidence>
<dbReference type="InterPro" id="IPR045619">
    <property type="entry name" value="DUF6443"/>
</dbReference>
<dbReference type="Pfam" id="PF20041">
    <property type="entry name" value="DUF6443"/>
    <property type="match status" value="1"/>
</dbReference>
<dbReference type="EMBL" id="JBHRYO010000002">
    <property type="protein sequence ID" value="MFC3755481.1"/>
    <property type="molecule type" value="Genomic_DNA"/>
</dbReference>
<dbReference type="Proteomes" id="UP001595735">
    <property type="component" value="Unassembled WGS sequence"/>
</dbReference>
<organism evidence="3 4">
    <name type="scientific">Chryseobacterium tructae</name>
    <dbReference type="NCBI Taxonomy" id="1037380"/>
    <lineage>
        <taxon>Bacteria</taxon>
        <taxon>Pseudomonadati</taxon>
        <taxon>Bacteroidota</taxon>
        <taxon>Flavobacteriia</taxon>
        <taxon>Flavobacteriales</taxon>
        <taxon>Weeksellaceae</taxon>
        <taxon>Chryseobacterium group</taxon>
        <taxon>Chryseobacterium</taxon>
    </lineage>
</organism>
<accession>A0ABV7XT15</accession>
<feature type="signal peptide" evidence="1">
    <location>
        <begin position="1"/>
        <end position="19"/>
    </location>
</feature>
<dbReference type="Gene3D" id="2.180.10.10">
    <property type="entry name" value="RHS repeat-associated core"/>
    <property type="match status" value="1"/>
</dbReference>
<sequence length="1237" mass="138562">MKKLIIPIGVLLVSIHAKAQFTNTQNYIQTRVYLEPVTQTTGNAKQNNSVQYFDGLGRLKQLISIKSSPKGNDVVLPVTYDGFGNQTREYLPVPQSGTQNGTIYAQSAGQVNFPVGDPQNLYANEKAFSEKIPEPSPLGRIKDQIQVGNDWQNKPVKFEYGSNSTPDQVKKFTVTTNWDNEATKSDPPTSGFYLEAQLYKNTITDEDGNKTIEFTNDRGQIILVRKVISDSENADTYYVYNEFDQLVFVVPPLLSKIQNWTPEDRNNFAFEYSYDRKGRLVEKKLPGKGKECMVYDNNDRLVLYQDANLKGLNKWLITKYDYQGRTVYTGFLTGGERAGRQNEIKDLVITESRSTTGFNRNGMTVYYTDNYFVGEIPTILTVNYYDSYPQYGFNPAFPTNILGESVLTETPNAKGVSIKGLSVMSLVKNVEDDNWTKSYLYYDSKGRAIGTHSINYLGGYTHTESKLDFAGVVQNTVTTHVRTPNEAGVNIKERFVYDSQNRLKERWHKIEGRKEELIAANTYNELSQLESKKVGGVSVSYPLQQIDYKYNIRGWMTHINDPANLGSDLFGYKINYNKVEGKEVPNNDYLDLKVKPKYNGNIAEVSWKTLTEVNEPLKTYGYVYDPLNRLSAGFYQKAGNELAKEYFERLEYDLNGNVTRLKRSAGMLIGSNTALAIDDLKYDYIGNKLIRITDQQMNFSGYPYTANPGTIVYDNGNVSGNGNMTSHPDKGISSIQYNYLNLPKQIIQSSKVTDYTYRADGTKVKKLFGDIETDYLDGFQYKSTRPSEENSSGGGGIILEPDPSEVATIKLRIIPTSEGYYDVLNKLYVYNYTDHLGNVRLSYADTNQDGLIQPRQYFQSQCEDIPWDPWNPPNCIDTWKPGEIVENNNYYPFGLLHDYTATAQNAYQYKYNGKELQETGMYDYGARMYMSDIARWGVTDPLADKMRRYSPYNYAFNNPIRFIDPDGRAPDGWGLKGTQWEWDDNVTKDNYRSRGYSDFSDGFTNNEYKSSRGSNVTLGPGGAGDWSETMIYNEGKEHTSGMYYGKWFSKLNGNVSSFTASSFDFTAVDYNAGLRNFNFEGLDTNLNLKLMNVKGGLSAPNLIGSNSNIQGYLEGTVGEAKLSFTTSTLAFSLGAKGLTGFVGANLQTNKYGWSADVGAIAAFAEIEGNWSATSPNGQWGINLTGSVPVGAVGAKGGASYLYNPKNNSFSVGVSGKVADGLGLGGDLKLTFPNPFSH</sequence>
<feature type="domain" description="DUF6443" evidence="2">
    <location>
        <begin position="30"/>
        <end position="160"/>
    </location>
</feature>
<dbReference type="InterPro" id="IPR050708">
    <property type="entry name" value="T6SS_VgrG/RHS"/>
</dbReference>
<protein>
    <submittedName>
        <fullName evidence="3">DUF6443 domain-containing protein</fullName>
    </submittedName>
</protein>
<dbReference type="NCBIfam" id="TIGR03696">
    <property type="entry name" value="Rhs_assc_core"/>
    <property type="match status" value="1"/>
</dbReference>
<keyword evidence="1" id="KW-0732">Signal</keyword>
<feature type="chain" id="PRO_5046005801" evidence="1">
    <location>
        <begin position="20"/>
        <end position="1237"/>
    </location>
</feature>
<proteinExistence type="predicted"/>
<dbReference type="PANTHER" id="PTHR32305:SF15">
    <property type="entry name" value="PROTEIN RHSA-RELATED"/>
    <property type="match status" value="1"/>
</dbReference>
<keyword evidence="4" id="KW-1185">Reference proteome</keyword>
<dbReference type="PANTHER" id="PTHR32305">
    <property type="match status" value="1"/>
</dbReference>
<reference evidence="4" key="1">
    <citation type="journal article" date="2019" name="Int. J. Syst. Evol. Microbiol.">
        <title>The Global Catalogue of Microorganisms (GCM) 10K type strain sequencing project: providing services to taxonomists for standard genome sequencing and annotation.</title>
        <authorList>
            <consortium name="The Broad Institute Genomics Platform"/>
            <consortium name="The Broad Institute Genome Sequencing Center for Infectious Disease"/>
            <person name="Wu L."/>
            <person name="Ma J."/>
        </authorList>
    </citation>
    <scope>NUCLEOTIDE SEQUENCE [LARGE SCALE GENOMIC DNA]</scope>
    <source>
        <strain evidence="4">CECT 7798</strain>
    </source>
</reference>
<gene>
    <name evidence="3" type="ORF">ACFONJ_05800</name>
</gene>
<comment type="caution">
    <text evidence="3">The sequence shown here is derived from an EMBL/GenBank/DDBJ whole genome shotgun (WGS) entry which is preliminary data.</text>
</comment>